<protein>
    <recommendedName>
        <fullName evidence="2">Aminoglycoside phosphotransferase domain-containing protein</fullName>
    </recommendedName>
</protein>
<comment type="similarity">
    <text evidence="1">Belongs to the pseudomonas-type ThrB family.</text>
</comment>
<sequence length="330" mass="38657">MSQNYQHLLDEQVVQAAVEKYGLTRERLFDLGSGNVNIVFEHQVKEQEYILRLTHRSRRALQELIGEVDFVNYLGRNGAPVSCAVPSLDGNLVEELPNGFMAVRFEKAAGRLPTEEDWHADLYYRWGKLTGQMHRLSRSYQAQPVFKRREWHEEEWLNIAKFIPASQTAVLQHAESLLENFERLPIDQAGYGLIHNDLHSRNFLIQDDKLTAFDFDDCCYNWYISDLTNIIYQALTRFSRPPQSDAEEKQFGEHFMRHFLAGYRTESDLAQSWLTTIPQFMKLRRLLLYVFYHQAFDLDNLSDLMANRIAQTRRAIETDAPLTDIRFESL</sequence>
<feature type="domain" description="Aminoglycoside phosphotransferase" evidence="2">
    <location>
        <begin position="32"/>
        <end position="259"/>
    </location>
</feature>
<accession>A0A223D168</accession>
<evidence type="ECO:0000256" key="1">
    <source>
        <dbReference type="ARBA" id="ARBA00038240"/>
    </source>
</evidence>
<dbReference type="OrthoDB" id="4030632at2"/>
<dbReference type="GO" id="GO:0004413">
    <property type="term" value="F:homoserine kinase activity"/>
    <property type="evidence" value="ECO:0007669"/>
    <property type="project" value="TreeGrafter"/>
</dbReference>
<dbReference type="InterPro" id="IPR050249">
    <property type="entry name" value="Pseudomonas-type_ThrB"/>
</dbReference>
<proteinExistence type="inferred from homology"/>
<dbReference type="AlphaFoldDB" id="A0A223D168"/>
<keyword evidence="4" id="KW-1185">Reference proteome</keyword>
<dbReference type="EMBL" id="CP022657">
    <property type="protein sequence ID" value="ASS75342.1"/>
    <property type="molecule type" value="Genomic_DNA"/>
</dbReference>
<evidence type="ECO:0000313" key="3">
    <source>
        <dbReference type="EMBL" id="ASS75342.1"/>
    </source>
</evidence>
<dbReference type="InterPro" id="IPR011009">
    <property type="entry name" value="Kinase-like_dom_sf"/>
</dbReference>
<gene>
    <name evidence="3" type="ORF">CIG75_10295</name>
</gene>
<evidence type="ECO:0000259" key="2">
    <source>
        <dbReference type="Pfam" id="PF01636"/>
    </source>
</evidence>
<evidence type="ECO:0000313" key="4">
    <source>
        <dbReference type="Proteomes" id="UP000214688"/>
    </source>
</evidence>
<dbReference type="SUPFAM" id="SSF56112">
    <property type="entry name" value="Protein kinase-like (PK-like)"/>
    <property type="match status" value="1"/>
</dbReference>
<dbReference type="RefSeq" id="WP_094236590.1">
    <property type="nucleotide sequence ID" value="NZ_CP022657.1"/>
</dbReference>
<dbReference type="GO" id="GO:0009088">
    <property type="term" value="P:threonine biosynthetic process"/>
    <property type="evidence" value="ECO:0007669"/>
    <property type="project" value="TreeGrafter"/>
</dbReference>
<dbReference type="KEGG" id="tab:CIG75_10295"/>
<dbReference type="InterPro" id="IPR002575">
    <property type="entry name" value="Aminoglycoside_PTrfase"/>
</dbReference>
<name>A0A223D168_9BACL</name>
<dbReference type="PANTHER" id="PTHR21064:SF6">
    <property type="entry name" value="AMINOGLYCOSIDE PHOSPHOTRANSFERASE DOMAIN-CONTAINING PROTEIN"/>
    <property type="match status" value="1"/>
</dbReference>
<dbReference type="Gene3D" id="3.90.1200.10">
    <property type="match status" value="1"/>
</dbReference>
<dbReference type="PANTHER" id="PTHR21064">
    <property type="entry name" value="AMINOGLYCOSIDE PHOSPHOTRANSFERASE DOMAIN-CONTAINING PROTEIN-RELATED"/>
    <property type="match status" value="1"/>
</dbReference>
<reference evidence="3 4" key="1">
    <citation type="journal article" date="2015" name="Int. J. Syst. Evol. Microbiol.">
        <title>Tumebacillus algifaecis sp. nov., isolated from decomposing algal scum.</title>
        <authorList>
            <person name="Wu Y.F."/>
            <person name="Zhang B."/>
            <person name="Xing P."/>
            <person name="Wu Q.L."/>
            <person name="Liu S.J."/>
        </authorList>
    </citation>
    <scope>NUCLEOTIDE SEQUENCE [LARGE SCALE GENOMIC DNA]</scope>
    <source>
        <strain evidence="3 4">THMBR28</strain>
    </source>
</reference>
<organism evidence="3 4">
    <name type="scientific">Tumebacillus algifaecis</name>
    <dbReference type="NCBI Taxonomy" id="1214604"/>
    <lineage>
        <taxon>Bacteria</taxon>
        <taxon>Bacillati</taxon>
        <taxon>Bacillota</taxon>
        <taxon>Bacilli</taxon>
        <taxon>Bacillales</taxon>
        <taxon>Alicyclobacillaceae</taxon>
        <taxon>Tumebacillus</taxon>
    </lineage>
</organism>
<dbReference type="Pfam" id="PF01636">
    <property type="entry name" value="APH"/>
    <property type="match status" value="1"/>
</dbReference>
<dbReference type="Proteomes" id="UP000214688">
    <property type="component" value="Chromosome"/>
</dbReference>
<dbReference type="Gene3D" id="3.30.200.20">
    <property type="entry name" value="Phosphorylase Kinase, domain 1"/>
    <property type="match status" value="1"/>
</dbReference>